<protein>
    <submittedName>
        <fullName evidence="5">Guanylate kinase</fullName>
    </submittedName>
</protein>
<dbReference type="Proteomes" id="UP000034701">
    <property type="component" value="Unassembled WGS sequence"/>
</dbReference>
<evidence type="ECO:0000313" key="5">
    <source>
        <dbReference type="EMBL" id="KKQ31910.1"/>
    </source>
</evidence>
<dbReference type="Pfam" id="PF00625">
    <property type="entry name" value="Guanylate_kin"/>
    <property type="match status" value="1"/>
</dbReference>
<dbReference type="PROSITE" id="PS00856">
    <property type="entry name" value="GUANYLATE_KINASE_1"/>
    <property type="match status" value="1"/>
</dbReference>
<gene>
    <name evidence="5" type="ORF">US45_C0037G0004</name>
</gene>
<comment type="caution">
    <text evidence="5">The sequence shown here is derived from an EMBL/GenBank/DDBJ whole genome shotgun (WGS) entry which is preliminary data.</text>
</comment>
<dbReference type="EMBL" id="LBTA01000037">
    <property type="protein sequence ID" value="KKQ31910.1"/>
    <property type="molecule type" value="Genomic_DNA"/>
</dbReference>
<dbReference type="InterPro" id="IPR020590">
    <property type="entry name" value="Guanylate_kinase_CS"/>
</dbReference>
<keyword evidence="3 5" id="KW-0418">Kinase</keyword>
<reference evidence="5 6" key="1">
    <citation type="journal article" date="2015" name="Nature">
        <title>rRNA introns, odd ribosomes, and small enigmatic genomes across a large radiation of phyla.</title>
        <authorList>
            <person name="Brown C.T."/>
            <person name="Hug L.A."/>
            <person name="Thomas B.C."/>
            <person name="Sharon I."/>
            <person name="Castelle C.J."/>
            <person name="Singh A."/>
            <person name="Wilkins M.J."/>
            <person name="Williams K.H."/>
            <person name="Banfield J.F."/>
        </authorList>
    </citation>
    <scope>NUCLEOTIDE SEQUENCE [LARGE SCALE GENOMIC DNA]</scope>
</reference>
<dbReference type="GO" id="GO:0004385">
    <property type="term" value="F:GMP kinase activity"/>
    <property type="evidence" value="ECO:0007669"/>
    <property type="project" value="TreeGrafter"/>
</dbReference>
<name>A0A0G0H071_9BACT</name>
<evidence type="ECO:0000256" key="1">
    <source>
        <dbReference type="ARBA" id="ARBA00005790"/>
    </source>
</evidence>
<dbReference type="GO" id="GO:0005829">
    <property type="term" value="C:cytosol"/>
    <property type="evidence" value="ECO:0007669"/>
    <property type="project" value="TreeGrafter"/>
</dbReference>
<accession>A0A0G0H071</accession>
<evidence type="ECO:0000313" key="6">
    <source>
        <dbReference type="Proteomes" id="UP000034701"/>
    </source>
</evidence>
<dbReference type="InterPro" id="IPR008145">
    <property type="entry name" value="GK/Ca_channel_bsu"/>
</dbReference>
<dbReference type="SUPFAM" id="SSF52540">
    <property type="entry name" value="P-loop containing nucleoside triphosphate hydrolases"/>
    <property type="match status" value="1"/>
</dbReference>
<dbReference type="Gene3D" id="3.40.50.300">
    <property type="entry name" value="P-loop containing nucleotide triphosphate hydrolases"/>
    <property type="match status" value="1"/>
</dbReference>
<evidence type="ECO:0000256" key="2">
    <source>
        <dbReference type="ARBA" id="ARBA00022679"/>
    </source>
</evidence>
<dbReference type="InterPro" id="IPR008144">
    <property type="entry name" value="Guanylate_kin-like_dom"/>
</dbReference>
<dbReference type="PANTHER" id="PTHR23117:SF13">
    <property type="entry name" value="GUANYLATE KINASE"/>
    <property type="match status" value="1"/>
</dbReference>
<organism evidence="5 6">
    <name type="scientific">Candidatus Nomurabacteria bacterium GW2011_GWA1_37_20</name>
    <dbReference type="NCBI Taxonomy" id="1618729"/>
    <lineage>
        <taxon>Bacteria</taxon>
        <taxon>Candidatus Nomuraibacteriota</taxon>
    </lineage>
</organism>
<dbReference type="PANTHER" id="PTHR23117">
    <property type="entry name" value="GUANYLATE KINASE-RELATED"/>
    <property type="match status" value="1"/>
</dbReference>
<proteinExistence type="inferred from homology"/>
<evidence type="ECO:0000259" key="4">
    <source>
        <dbReference type="PROSITE" id="PS50052"/>
    </source>
</evidence>
<dbReference type="InterPro" id="IPR027417">
    <property type="entry name" value="P-loop_NTPase"/>
</dbReference>
<dbReference type="AlphaFoldDB" id="A0A0G0H071"/>
<keyword evidence="2" id="KW-0808">Transferase</keyword>
<dbReference type="PROSITE" id="PS50052">
    <property type="entry name" value="GUANYLATE_KINASE_2"/>
    <property type="match status" value="1"/>
</dbReference>
<evidence type="ECO:0000256" key="3">
    <source>
        <dbReference type="ARBA" id="ARBA00022777"/>
    </source>
</evidence>
<sequence length="225" mass="25412">MIDSAPNNSSLENRPRNLTDLFKKDLIALKGFFSEEVLSLVENNIGFLMKDYVAWQRALVAMTKKLGVEYEKIADIPSIIEKTTFENLKKKFSIESPKKIVLGIAGPGAVGKETVKKDLGFDIVVNTTTRPKRDYESHGEHYHFISDTEFNNIASESGFIVSMKREGRGQYGIRKEDIEKVLSRSKVAIIEENPVNLTGLIDYLKTYESCELVLVYILPPLPCFT</sequence>
<feature type="domain" description="Guanylate kinase-like" evidence="4">
    <location>
        <begin position="99"/>
        <end position="220"/>
    </location>
</feature>
<comment type="similarity">
    <text evidence="1">Belongs to the guanylate kinase family.</text>
</comment>